<dbReference type="EMBL" id="VDGT01000013">
    <property type="protein sequence ID" value="TNM28492.1"/>
    <property type="molecule type" value="Genomic_DNA"/>
</dbReference>
<evidence type="ECO:0000256" key="8">
    <source>
        <dbReference type="SAM" id="Phobius"/>
    </source>
</evidence>
<dbReference type="Gene3D" id="1.20.144.10">
    <property type="entry name" value="Phosphatidic acid phosphatase type 2/haloperoxidase"/>
    <property type="match status" value="1"/>
</dbReference>
<organism evidence="10 11">
    <name type="scientific">Streptomyces sedi</name>
    <dbReference type="NCBI Taxonomy" id="555059"/>
    <lineage>
        <taxon>Bacteria</taxon>
        <taxon>Bacillati</taxon>
        <taxon>Actinomycetota</taxon>
        <taxon>Actinomycetes</taxon>
        <taxon>Kitasatosporales</taxon>
        <taxon>Streptomycetaceae</taxon>
        <taxon>Streptomyces</taxon>
    </lineage>
</organism>
<keyword evidence="2" id="KW-1003">Cell membrane</keyword>
<gene>
    <name evidence="10" type="ORF">FH715_18260</name>
</gene>
<evidence type="ECO:0000259" key="9">
    <source>
        <dbReference type="SMART" id="SM00014"/>
    </source>
</evidence>
<feature type="transmembrane region" description="Helical" evidence="8">
    <location>
        <begin position="12"/>
        <end position="32"/>
    </location>
</feature>
<feature type="compositionally biased region" description="Basic and acidic residues" evidence="7">
    <location>
        <begin position="266"/>
        <end position="291"/>
    </location>
</feature>
<evidence type="ECO:0000313" key="10">
    <source>
        <dbReference type="EMBL" id="TNM28492.1"/>
    </source>
</evidence>
<feature type="transmembrane region" description="Helical" evidence="8">
    <location>
        <begin position="159"/>
        <end position="188"/>
    </location>
</feature>
<evidence type="ECO:0000256" key="2">
    <source>
        <dbReference type="ARBA" id="ARBA00022475"/>
    </source>
</evidence>
<evidence type="ECO:0000256" key="3">
    <source>
        <dbReference type="ARBA" id="ARBA00022692"/>
    </source>
</evidence>
<dbReference type="InterPro" id="IPR000326">
    <property type="entry name" value="PAP2/HPO"/>
</dbReference>
<feature type="domain" description="Phosphatidic acid phosphatase type 2/haloperoxidase" evidence="9">
    <location>
        <begin position="103"/>
        <end position="215"/>
    </location>
</feature>
<comment type="caution">
    <text evidence="10">The sequence shown here is derived from an EMBL/GenBank/DDBJ whole genome shotgun (WGS) entry which is preliminary data.</text>
</comment>
<keyword evidence="4" id="KW-0378">Hydrolase</keyword>
<feature type="region of interest" description="Disordered" evidence="7">
    <location>
        <begin position="238"/>
        <end position="291"/>
    </location>
</feature>
<evidence type="ECO:0000256" key="1">
    <source>
        <dbReference type="ARBA" id="ARBA00004651"/>
    </source>
</evidence>
<sequence>METDPEFGGPGRRLAVAVASLLAGAAILLWLWPGGLGEDGPVHVVDGASVDIYRSITEWVDGTPSWFGHALEIATEGTLIVLGLVLVWVWFAGLRAGEAGRVAGAMAVGVGMLAAYGISEALKVVIEEERPCRAVSDAMALAECPPAGDWSFPSNHSTLAVSLGVGLAILLPRLAVVALPLAALGALLRVAVGVHYPHDVAAGATLGTAVAAATLLLLGPALVRPTSVVFRRWLGPERETTGRAGSGRHAARPEPAPGQPVPHTPRPADDRIPAHDEQTLTLGDRPRHGGH</sequence>
<dbReference type="InterPro" id="IPR036938">
    <property type="entry name" value="PAP2/HPO_sf"/>
</dbReference>
<accession>A0A5C4UY03</accession>
<feature type="transmembrane region" description="Helical" evidence="8">
    <location>
        <begin position="73"/>
        <end position="92"/>
    </location>
</feature>
<dbReference type="RefSeq" id="WP_139646611.1">
    <property type="nucleotide sequence ID" value="NZ_BAAAZS010000004.1"/>
</dbReference>
<keyword evidence="3 8" id="KW-0812">Transmembrane</keyword>
<evidence type="ECO:0000313" key="11">
    <source>
        <dbReference type="Proteomes" id="UP000311713"/>
    </source>
</evidence>
<reference evidence="10 11" key="1">
    <citation type="submission" date="2019-06" db="EMBL/GenBank/DDBJ databases">
        <title>Draft genome of Streptomyces sedi sp. JCM16909.</title>
        <authorList>
            <person name="Klykleung N."/>
            <person name="Tanasupawat S."/>
            <person name="Kudo T."/>
            <person name="Yuki M."/>
            <person name="Ohkuma M."/>
        </authorList>
    </citation>
    <scope>NUCLEOTIDE SEQUENCE [LARGE SCALE GENOMIC DNA]</scope>
    <source>
        <strain evidence="10 11">JCM 16909</strain>
    </source>
</reference>
<evidence type="ECO:0000256" key="5">
    <source>
        <dbReference type="ARBA" id="ARBA00022989"/>
    </source>
</evidence>
<comment type="subcellular location">
    <subcellularLocation>
        <location evidence="1">Cell membrane</location>
        <topology evidence="1">Multi-pass membrane protein</topology>
    </subcellularLocation>
</comment>
<dbReference type="PANTHER" id="PTHR14969">
    <property type="entry name" value="SPHINGOSINE-1-PHOSPHATE PHOSPHOHYDROLASE"/>
    <property type="match status" value="1"/>
</dbReference>
<dbReference type="Proteomes" id="UP000311713">
    <property type="component" value="Unassembled WGS sequence"/>
</dbReference>
<protein>
    <submittedName>
        <fullName evidence="10">Phosphatase PAP2 family protein</fullName>
    </submittedName>
</protein>
<dbReference type="SUPFAM" id="SSF48317">
    <property type="entry name" value="Acid phosphatase/Vanadium-dependent haloperoxidase"/>
    <property type="match status" value="1"/>
</dbReference>
<evidence type="ECO:0000256" key="7">
    <source>
        <dbReference type="SAM" id="MobiDB-lite"/>
    </source>
</evidence>
<keyword evidence="11" id="KW-1185">Reference proteome</keyword>
<dbReference type="SMART" id="SM00014">
    <property type="entry name" value="acidPPc"/>
    <property type="match status" value="1"/>
</dbReference>
<evidence type="ECO:0000256" key="6">
    <source>
        <dbReference type="ARBA" id="ARBA00023136"/>
    </source>
</evidence>
<dbReference type="PANTHER" id="PTHR14969:SF62">
    <property type="entry name" value="DECAPRENYLPHOSPHORYL-5-PHOSPHORIBOSE PHOSPHATASE RV3807C-RELATED"/>
    <property type="match status" value="1"/>
</dbReference>
<dbReference type="GO" id="GO:0005886">
    <property type="term" value="C:plasma membrane"/>
    <property type="evidence" value="ECO:0007669"/>
    <property type="project" value="UniProtKB-SubCell"/>
</dbReference>
<feature type="compositionally biased region" description="Pro residues" evidence="7">
    <location>
        <begin position="254"/>
        <end position="265"/>
    </location>
</feature>
<feature type="transmembrane region" description="Helical" evidence="8">
    <location>
        <begin position="200"/>
        <end position="223"/>
    </location>
</feature>
<dbReference type="AlphaFoldDB" id="A0A5C4UY03"/>
<keyword evidence="6 8" id="KW-0472">Membrane</keyword>
<evidence type="ECO:0000256" key="4">
    <source>
        <dbReference type="ARBA" id="ARBA00022801"/>
    </source>
</evidence>
<proteinExistence type="predicted"/>
<dbReference type="OrthoDB" id="5243958at2"/>
<dbReference type="Pfam" id="PF01569">
    <property type="entry name" value="PAP2"/>
    <property type="match status" value="1"/>
</dbReference>
<dbReference type="GO" id="GO:0016787">
    <property type="term" value="F:hydrolase activity"/>
    <property type="evidence" value="ECO:0007669"/>
    <property type="project" value="UniProtKB-KW"/>
</dbReference>
<dbReference type="CDD" id="cd01610">
    <property type="entry name" value="PAP2_like"/>
    <property type="match status" value="1"/>
</dbReference>
<keyword evidence="5 8" id="KW-1133">Transmembrane helix</keyword>
<name>A0A5C4UY03_9ACTN</name>